<keyword evidence="2" id="KW-0472">Membrane</keyword>
<evidence type="ECO:0000313" key="4">
    <source>
        <dbReference type="Proteomes" id="UP000199111"/>
    </source>
</evidence>
<keyword evidence="4" id="KW-1185">Reference proteome</keyword>
<dbReference type="Proteomes" id="UP000199111">
    <property type="component" value="Unassembled WGS sequence"/>
</dbReference>
<evidence type="ECO:0000256" key="1">
    <source>
        <dbReference type="SAM" id="MobiDB-lite"/>
    </source>
</evidence>
<protein>
    <submittedName>
        <fullName evidence="3">Uncharacterized protein</fullName>
    </submittedName>
</protein>
<gene>
    <name evidence="3" type="ORF">SAMN05216275_15320</name>
</gene>
<keyword evidence="2" id="KW-0812">Transmembrane</keyword>
<organism evidence="3 4">
    <name type="scientific">Streptosporangium canum</name>
    <dbReference type="NCBI Taxonomy" id="324952"/>
    <lineage>
        <taxon>Bacteria</taxon>
        <taxon>Bacillati</taxon>
        <taxon>Actinomycetota</taxon>
        <taxon>Actinomycetes</taxon>
        <taxon>Streptosporangiales</taxon>
        <taxon>Streptosporangiaceae</taxon>
        <taxon>Streptosporangium</taxon>
    </lineage>
</organism>
<evidence type="ECO:0000256" key="2">
    <source>
        <dbReference type="SAM" id="Phobius"/>
    </source>
</evidence>
<dbReference type="AlphaFoldDB" id="A0A1I4EXB2"/>
<feature type="region of interest" description="Disordered" evidence="1">
    <location>
        <begin position="125"/>
        <end position="165"/>
    </location>
</feature>
<proteinExistence type="predicted"/>
<accession>A0A1I4EXB2</accession>
<reference evidence="4" key="1">
    <citation type="submission" date="2016-10" db="EMBL/GenBank/DDBJ databases">
        <authorList>
            <person name="Varghese N."/>
            <person name="Submissions S."/>
        </authorList>
    </citation>
    <scope>NUCLEOTIDE SEQUENCE [LARGE SCALE GENOMIC DNA]</scope>
    <source>
        <strain evidence="4">CGMCC 4.2126</strain>
    </source>
</reference>
<feature type="transmembrane region" description="Helical" evidence="2">
    <location>
        <begin position="50"/>
        <end position="73"/>
    </location>
</feature>
<sequence length="206" mass="20519">MARMPQGQWRASSPAVQRVPVAVPADDAIFAWADRMARFAAGTRQIVRRVFAIGGLLAAGWLLAVVFGLLGAAPAAADTTAATGVAHSDAPDSAASGSALQAGVFPTDSGGLSATGNAEAMAGRGVDGLTSQSKPTSPAPATVDHSSGADGFVPQSSGGPGLSGPGVGDVSRFVYDPRLTARRAPLACVLPPVVRTAADDPSFSPD</sequence>
<dbReference type="EMBL" id="FOQY01000053">
    <property type="protein sequence ID" value="SFL09186.1"/>
    <property type="molecule type" value="Genomic_DNA"/>
</dbReference>
<keyword evidence="2" id="KW-1133">Transmembrane helix</keyword>
<evidence type="ECO:0000313" key="3">
    <source>
        <dbReference type="EMBL" id="SFL09186.1"/>
    </source>
</evidence>
<name>A0A1I4EXB2_9ACTN</name>